<keyword evidence="1" id="KW-1133">Transmembrane helix</keyword>
<keyword evidence="1" id="KW-0812">Transmembrane</keyword>
<sequence>MHSVAWQRKRCRYRDNVNLQFTHSEWLRRNKVHALPSQRELTSEKDSVPTLETDQRRNARMCEIPASGLLKSLQNAILRYMFRLLLGVLCWLHALLVPTGVSYISSENLLQSCLVHTKKIVPIHPPEHSRSILAKAEKRFTDLHYWFAHLEQSTVRLVCALFKLLTRAIGLLLLTVLLLMVGYIFTVEYIMSPVLPNVFL</sequence>
<name>A0A8W7K7T6_ANOAL</name>
<protein>
    <submittedName>
        <fullName evidence="2">Uncharacterized protein</fullName>
    </submittedName>
</protein>
<organism evidence="2 3">
    <name type="scientific">Anopheles albimanus</name>
    <name type="common">New world malaria mosquito</name>
    <dbReference type="NCBI Taxonomy" id="7167"/>
    <lineage>
        <taxon>Eukaryota</taxon>
        <taxon>Metazoa</taxon>
        <taxon>Ecdysozoa</taxon>
        <taxon>Arthropoda</taxon>
        <taxon>Hexapoda</taxon>
        <taxon>Insecta</taxon>
        <taxon>Pterygota</taxon>
        <taxon>Neoptera</taxon>
        <taxon>Endopterygota</taxon>
        <taxon>Diptera</taxon>
        <taxon>Nematocera</taxon>
        <taxon>Culicoidea</taxon>
        <taxon>Culicidae</taxon>
        <taxon>Anophelinae</taxon>
        <taxon>Anopheles</taxon>
    </lineage>
</organism>
<reference evidence="2" key="2">
    <citation type="submission" date="2022-08" db="UniProtKB">
        <authorList>
            <consortium name="EnsemblMetazoa"/>
        </authorList>
    </citation>
    <scope>IDENTIFICATION</scope>
    <source>
        <strain evidence="2">STECLA/ALBI9_A</strain>
    </source>
</reference>
<dbReference type="Proteomes" id="UP000069272">
    <property type="component" value="Chromosome 3L"/>
</dbReference>
<evidence type="ECO:0000313" key="2">
    <source>
        <dbReference type="EnsemblMetazoa" id="AALB016157-PA"/>
    </source>
</evidence>
<dbReference type="AlphaFoldDB" id="A0A8W7K7T6"/>
<reference evidence="2 3" key="1">
    <citation type="journal article" date="2017" name="G3 (Bethesda)">
        <title>The Physical Genome Mapping of Anopheles albimanus Corrected Scaffold Misassemblies and Identified Interarm Rearrangements in Genus Anopheles.</title>
        <authorList>
            <person name="Artemov G.N."/>
            <person name="Peery A.N."/>
            <person name="Jiang X."/>
            <person name="Tu Z."/>
            <person name="Stegniy V.N."/>
            <person name="Sharakhova M.V."/>
            <person name="Sharakhov I.V."/>
        </authorList>
    </citation>
    <scope>NUCLEOTIDE SEQUENCE [LARGE SCALE GENOMIC DNA]</scope>
    <source>
        <strain evidence="2 3">ALBI9_A</strain>
    </source>
</reference>
<proteinExistence type="predicted"/>
<feature type="transmembrane region" description="Helical" evidence="1">
    <location>
        <begin position="169"/>
        <end position="191"/>
    </location>
</feature>
<dbReference type="EnsemblMetazoa" id="AALB016157-RA">
    <property type="protein sequence ID" value="AALB016157-PA"/>
    <property type="gene ID" value="AALB016157"/>
</dbReference>
<keyword evidence="1" id="KW-0472">Membrane</keyword>
<accession>A0A8W7K7T6</accession>
<keyword evidence="3" id="KW-1185">Reference proteome</keyword>
<evidence type="ECO:0000313" key="3">
    <source>
        <dbReference type="Proteomes" id="UP000069272"/>
    </source>
</evidence>
<evidence type="ECO:0000256" key="1">
    <source>
        <dbReference type="SAM" id="Phobius"/>
    </source>
</evidence>